<keyword evidence="2" id="KW-1185">Reference proteome</keyword>
<evidence type="ECO:0000313" key="2">
    <source>
        <dbReference type="Proteomes" id="UP000724584"/>
    </source>
</evidence>
<gene>
    <name evidence="1" type="ORF">F5144DRAFT_596347</name>
</gene>
<comment type="caution">
    <text evidence="1">The sequence shown here is derived from an EMBL/GenBank/DDBJ whole genome shotgun (WGS) entry which is preliminary data.</text>
</comment>
<name>A0ACB7NX58_9PEZI</name>
<dbReference type="EMBL" id="JAGIZQ010000007">
    <property type="protein sequence ID" value="KAH6617297.1"/>
    <property type="molecule type" value="Genomic_DNA"/>
</dbReference>
<dbReference type="Proteomes" id="UP000724584">
    <property type="component" value="Unassembled WGS sequence"/>
</dbReference>
<proteinExistence type="predicted"/>
<reference evidence="1 2" key="1">
    <citation type="journal article" date="2021" name="Nat. Commun.">
        <title>Genetic determinants of endophytism in the Arabidopsis root mycobiome.</title>
        <authorList>
            <person name="Mesny F."/>
            <person name="Miyauchi S."/>
            <person name="Thiergart T."/>
            <person name="Pickel B."/>
            <person name="Atanasova L."/>
            <person name="Karlsson M."/>
            <person name="Huettel B."/>
            <person name="Barry K.W."/>
            <person name="Haridas S."/>
            <person name="Chen C."/>
            <person name="Bauer D."/>
            <person name="Andreopoulos W."/>
            <person name="Pangilinan J."/>
            <person name="LaButti K."/>
            <person name="Riley R."/>
            <person name="Lipzen A."/>
            <person name="Clum A."/>
            <person name="Drula E."/>
            <person name="Henrissat B."/>
            <person name="Kohler A."/>
            <person name="Grigoriev I.V."/>
            <person name="Martin F.M."/>
            <person name="Hacquard S."/>
        </authorList>
    </citation>
    <scope>NUCLEOTIDE SEQUENCE [LARGE SCALE GENOMIC DNA]</scope>
    <source>
        <strain evidence="1 2">MPI-SDFR-AT-0079</strain>
    </source>
</reference>
<organism evidence="1 2">
    <name type="scientific">Chaetomium tenue</name>
    <dbReference type="NCBI Taxonomy" id="1854479"/>
    <lineage>
        <taxon>Eukaryota</taxon>
        <taxon>Fungi</taxon>
        <taxon>Dikarya</taxon>
        <taxon>Ascomycota</taxon>
        <taxon>Pezizomycotina</taxon>
        <taxon>Sordariomycetes</taxon>
        <taxon>Sordariomycetidae</taxon>
        <taxon>Sordariales</taxon>
        <taxon>Chaetomiaceae</taxon>
        <taxon>Chaetomium</taxon>
    </lineage>
</organism>
<sequence length="451" mass="48411">MSLIPPSARDGWSYSGDFHVEASGNNRHRRATIPELKAVFDGTDGQKDRPAHWYEAQLIHYGLPPSKTKGTAKMRLFDAVGKGDLTVPAHIRKVEAELKKEWNKREREAKQTAKLLGPTATAAKKPTKRKADDGQGGASSGTNGNVQVVPTGPAAKKAKTTPATKKPAPAPKKSAPAPKKPAPAAKNATTKAASTAKKGALTTLNPTQTAPPKKQTARRGTARAGASMSVSSRITPAASPGSTNKPVARQTARRSRPFNRASQGRPTAASPQTSRFDATPSHWDSTGSPPPPYPGPPSYFDDDDGDDGSHSSGLPPLGLLNGRYQLRCTAPHAHADDEHDSGIIFTLDGDALWGSFEIGPLSGILRLDERPWSSSDQPLYFEWRGEDGQGGAHSETDDGSYIKFLGNGEVVGQIGFYNTMLEFDGYRVSGSDTRSEVSAFSMRREWDERFF</sequence>
<evidence type="ECO:0000313" key="1">
    <source>
        <dbReference type="EMBL" id="KAH6617297.1"/>
    </source>
</evidence>
<protein>
    <submittedName>
        <fullName evidence="1">Uncharacterized protein</fullName>
    </submittedName>
</protein>
<accession>A0ACB7NX58</accession>